<accession>A0A915IUV7</accession>
<protein>
    <submittedName>
        <fullName evidence="2">Uncharacterized protein</fullName>
    </submittedName>
</protein>
<organism evidence="1 2">
    <name type="scientific">Romanomermis culicivorax</name>
    <name type="common">Nematode worm</name>
    <dbReference type="NCBI Taxonomy" id="13658"/>
    <lineage>
        <taxon>Eukaryota</taxon>
        <taxon>Metazoa</taxon>
        <taxon>Ecdysozoa</taxon>
        <taxon>Nematoda</taxon>
        <taxon>Enoplea</taxon>
        <taxon>Dorylaimia</taxon>
        <taxon>Mermithida</taxon>
        <taxon>Mermithoidea</taxon>
        <taxon>Mermithidae</taxon>
        <taxon>Romanomermis</taxon>
    </lineage>
</organism>
<reference evidence="2" key="1">
    <citation type="submission" date="2022-11" db="UniProtKB">
        <authorList>
            <consortium name="WormBaseParasite"/>
        </authorList>
    </citation>
    <scope>IDENTIFICATION</scope>
</reference>
<sequence length="133" mass="13533">IPVDIPLHQPAANAAPTSSIAQSALTAGASTATTVAQRPTWSTRIGPTTAVTVATSSANATTAAVAVPVGSSSAAANYFASIVNQDFPKLSNESEKVVSAGLSLRPQIFVRKILFIQGNGLTGDHQLSFLVAM</sequence>
<evidence type="ECO:0000313" key="2">
    <source>
        <dbReference type="WBParaSite" id="nRc.2.0.1.t17602-RA"/>
    </source>
</evidence>
<dbReference type="WBParaSite" id="nRc.2.0.1.t17602-RA">
    <property type="protein sequence ID" value="nRc.2.0.1.t17602-RA"/>
    <property type="gene ID" value="nRc.2.0.1.g17602"/>
</dbReference>
<keyword evidence="1" id="KW-1185">Reference proteome</keyword>
<name>A0A915IUV7_ROMCU</name>
<dbReference type="Proteomes" id="UP000887565">
    <property type="component" value="Unplaced"/>
</dbReference>
<dbReference type="AlphaFoldDB" id="A0A915IUV7"/>
<proteinExistence type="predicted"/>
<evidence type="ECO:0000313" key="1">
    <source>
        <dbReference type="Proteomes" id="UP000887565"/>
    </source>
</evidence>